<dbReference type="Proteomes" id="UP000250266">
    <property type="component" value="Unassembled WGS sequence"/>
</dbReference>
<sequence length="158" mass="17496">MLSIQQSNGKSTKCTPNLIPCRLNHNGAVNASERFWKPETESNGENTAYFRGRKLRGKNVKLPDRYRGAVLDITDKVAPQTGNENSNGSIDDQDEDNKPAEVKVVEEVGCFDEIMIWGHESAPSATEDQYLKGIQEWIALAEAMHCSDESTAPTTRAL</sequence>
<dbReference type="GO" id="GO:0006401">
    <property type="term" value="P:RNA catabolic process"/>
    <property type="evidence" value="ECO:0007669"/>
    <property type="project" value="InterPro"/>
</dbReference>
<accession>A0A8E2JIK1</accession>
<dbReference type="PANTHER" id="PTHR47204">
    <property type="entry name" value="OS02G0168900 PROTEIN"/>
    <property type="match status" value="1"/>
</dbReference>
<evidence type="ECO:0000313" key="2">
    <source>
        <dbReference type="EMBL" id="OCK83612.1"/>
    </source>
</evidence>
<gene>
    <name evidence="2" type="ORF">K432DRAFT_379386</name>
</gene>
<dbReference type="AlphaFoldDB" id="A0A8E2JIK1"/>
<dbReference type="CDD" id="cd09271">
    <property type="entry name" value="RNase_H2-C"/>
    <property type="match status" value="1"/>
</dbReference>
<organism evidence="2 3">
    <name type="scientific">Lepidopterella palustris CBS 459.81</name>
    <dbReference type="NCBI Taxonomy" id="1314670"/>
    <lineage>
        <taxon>Eukaryota</taxon>
        <taxon>Fungi</taxon>
        <taxon>Dikarya</taxon>
        <taxon>Ascomycota</taxon>
        <taxon>Pezizomycotina</taxon>
        <taxon>Dothideomycetes</taxon>
        <taxon>Pleosporomycetidae</taxon>
        <taxon>Mytilinidiales</taxon>
        <taxon>Argynnaceae</taxon>
        <taxon>Lepidopterella</taxon>
    </lineage>
</organism>
<dbReference type="Pfam" id="PF08615">
    <property type="entry name" value="RNase_H2_suC"/>
    <property type="match status" value="1"/>
</dbReference>
<dbReference type="Gene3D" id="2.40.128.680">
    <property type="match status" value="1"/>
</dbReference>
<dbReference type="InterPro" id="IPR013924">
    <property type="entry name" value="RNase_H2_suC"/>
</dbReference>
<feature type="compositionally biased region" description="Polar residues" evidence="1">
    <location>
        <begin position="80"/>
        <end position="90"/>
    </location>
</feature>
<evidence type="ECO:0000313" key="3">
    <source>
        <dbReference type="Proteomes" id="UP000250266"/>
    </source>
</evidence>
<keyword evidence="3" id="KW-1185">Reference proteome</keyword>
<dbReference type="OrthoDB" id="6222486at2759"/>
<protein>
    <submittedName>
        <fullName evidence="2">Ribonuclease H1 small subunit</fullName>
    </submittedName>
</protein>
<dbReference type="GO" id="GO:0032299">
    <property type="term" value="C:ribonuclease H2 complex"/>
    <property type="evidence" value="ECO:0007669"/>
    <property type="project" value="InterPro"/>
</dbReference>
<evidence type="ECO:0000256" key="1">
    <source>
        <dbReference type="SAM" id="MobiDB-lite"/>
    </source>
</evidence>
<dbReference type="PANTHER" id="PTHR47204:SF1">
    <property type="entry name" value="RIBONUCLEASE H2 SUBUNIT C"/>
    <property type="match status" value="1"/>
</dbReference>
<reference evidence="2 3" key="1">
    <citation type="journal article" date="2016" name="Nat. Commun.">
        <title>Ectomycorrhizal ecology is imprinted in the genome of the dominant symbiotic fungus Cenococcum geophilum.</title>
        <authorList>
            <consortium name="DOE Joint Genome Institute"/>
            <person name="Peter M."/>
            <person name="Kohler A."/>
            <person name="Ohm R.A."/>
            <person name="Kuo A."/>
            <person name="Krutzmann J."/>
            <person name="Morin E."/>
            <person name="Arend M."/>
            <person name="Barry K.W."/>
            <person name="Binder M."/>
            <person name="Choi C."/>
            <person name="Clum A."/>
            <person name="Copeland A."/>
            <person name="Grisel N."/>
            <person name="Haridas S."/>
            <person name="Kipfer T."/>
            <person name="LaButti K."/>
            <person name="Lindquist E."/>
            <person name="Lipzen A."/>
            <person name="Maire R."/>
            <person name="Meier B."/>
            <person name="Mihaltcheva S."/>
            <person name="Molinier V."/>
            <person name="Murat C."/>
            <person name="Poggeler S."/>
            <person name="Quandt C.A."/>
            <person name="Sperisen C."/>
            <person name="Tritt A."/>
            <person name="Tisserant E."/>
            <person name="Crous P.W."/>
            <person name="Henrissat B."/>
            <person name="Nehls U."/>
            <person name="Egli S."/>
            <person name="Spatafora J.W."/>
            <person name="Grigoriev I.V."/>
            <person name="Martin F.M."/>
        </authorList>
    </citation>
    <scope>NUCLEOTIDE SEQUENCE [LARGE SCALE GENOMIC DNA]</scope>
    <source>
        <strain evidence="2 3">CBS 459.81</strain>
    </source>
</reference>
<proteinExistence type="predicted"/>
<name>A0A8E2JIK1_9PEZI</name>
<feature type="region of interest" description="Disordered" evidence="1">
    <location>
        <begin position="75"/>
        <end position="97"/>
    </location>
</feature>
<dbReference type="EMBL" id="KV744857">
    <property type="protein sequence ID" value="OCK83612.1"/>
    <property type="molecule type" value="Genomic_DNA"/>
</dbReference>